<name>A0A178MSE4_9PROT</name>
<gene>
    <name evidence="2" type="ORF">A6A04_01085</name>
</gene>
<feature type="domain" description="Histidine phosphotransferase ChpT C-terminal" evidence="1">
    <location>
        <begin position="96"/>
        <end position="204"/>
    </location>
</feature>
<dbReference type="InterPro" id="IPR018762">
    <property type="entry name" value="ChpT_C"/>
</dbReference>
<dbReference type="STRING" id="1285242.A6A04_01085"/>
<accession>A0A178MSE4</accession>
<evidence type="ECO:0000313" key="2">
    <source>
        <dbReference type="EMBL" id="OAN52318.1"/>
    </source>
</evidence>
<dbReference type="RefSeq" id="WP_068491222.1">
    <property type="nucleotide sequence ID" value="NZ_LWQT01000044.1"/>
</dbReference>
<organism evidence="2 3">
    <name type="scientific">Paramagnetospirillum marisnigri</name>
    <dbReference type="NCBI Taxonomy" id="1285242"/>
    <lineage>
        <taxon>Bacteria</taxon>
        <taxon>Pseudomonadati</taxon>
        <taxon>Pseudomonadota</taxon>
        <taxon>Alphaproteobacteria</taxon>
        <taxon>Rhodospirillales</taxon>
        <taxon>Magnetospirillaceae</taxon>
        <taxon>Paramagnetospirillum</taxon>
    </lineage>
</organism>
<dbReference type="Gene3D" id="1.10.287.130">
    <property type="match status" value="1"/>
</dbReference>
<dbReference type="EMBL" id="LWQT01000044">
    <property type="protein sequence ID" value="OAN52318.1"/>
    <property type="molecule type" value="Genomic_DNA"/>
</dbReference>
<reference evidence="2 3" key="1">
    <citation type="submission" date="2016-04" db="EMBL/GenBank/DDBJ databases">
        <title>Draft genome sequence of freshwater magnetotactic bacteria Magnetospirillum marisnigri SP-1 and Magnetospirillum moscoviense BB-1.</title>
        <authorList>
            <person name="Koziaeva V."/>
            <person name="Dziuba M.V."/>
            <person name="Ivanov T.M."/>
            <person name="Kuznetsov B."/>
            <person name="Grouzdev D.S."/>
        </authorList>
    </citation>
    <scope>NUCLEOTIDE SEQUENCE [LARGE SCALE GENOMIC DNA]</scope>
    <source>
        <strain evidence="2 3">SP-1</strain>
    </source>
</reference>
<comment type="caution">
    <text evidence="2">The sequence shown here is derived from an EMBL/GenBank/DDBJ whole genome shotgun (WGS) entry which is preliminary data.</text>
</comment>
<proteinExistence type="predicted"/>
<keyword evidence="3" id="KW-1185">Reference proteome</keyword>
<dbReference type="OrthoDB" id="9803702at2"/>
<dbReference type="Pfam" id="PF10090">
    <property type="entry name" value="HPTransfase"/>
    <property type="match status" value="1"/>
</dbReference>
<evidence type="ECO:0000313" key="3">
    <source>
        <dbReference type="Proteomes" id="UP000078428"/>
    </source>
</evidence>
<protein>
    <recommendedName>
        <fullName evidence="1">Histidine phosphotransferase ChpT C-terminal domain-containing protein</fullName>
    </recommendedName>
</protein>
<dbReference type="Gene3D" id="3.30.565.10">
    <property type="entry name" value="Histidine kinase-like ATPase, C-terminal domain"/>
    <property type="match status" value="1"/>
</dbReference>
<evidence type="ECO:0000259" key="1">
    <source>
        <dbReference type="Pfam" id="PF10090"/>
    </source>
</evidence>
<dbReference type="AlphaFoldDB" id="A0A178MSE4"/>
<dbReference type="InterPro" id="IPR036890">
    <property type="entry name" value="HATPase_C_sf"/>
</dbReference>
<dbReference type="Proteomes" id="UP000078428">
    <property type="component" value="Unassembled WGS sequence"/>
</dbReference>
<sequence>MVDQPENALDIRFAELLCARLCHDMAGAVGAAAAGAELLEDGFDAETAKMVSDSAGGAVARLKLFRAAFGPAGPEQSTQTVRDLCASYLDAAAASGGGKLVLGWTCGRDRLDGEAARLVLNLVLLARDALPRGGTVDVTIDAASRLDRAGVSVEFRGQGARLDDQTMRCLSEQSLPDGPREAQAWLTGKLVRKIGARTEVVTGENHGRIST</sequence>